<name>A0A8I0PI46_9ACTN</name>
<protein>
    <submittedName>
        <fullName evidence="2">Uncharacterized protein</fullName>
    </submittedName>
</protein>
<evidence type="ECO:0000313" key="2">
    <source>
        <dbReference type="EMBL" id="MBE1602941.1"/>
    </source>
</evidence>
<dbReference type="Proteomes" id="UP000629287">
    <property type="component" value="Unassembled WGS sequence"/>
</dbReference>
<dbReference type="GeneID" id="86833465"/>
<gene>
    <name evidence="2" type="ORF">H4687_009070</name>
</gene>
<organism evidence="2 3">
    <name type="scientific">Streptomyces stelliscabiei</name>
    <dbReference type="NCBI Taxonomy" id="146820"/>
    <lineage>
        <taxon>Bacteria</taxon>
        <taxon>Bacillati</taxon>
        <taxon>Actinomycetota</taxon>
        <taxon>Actinomycetes</taxon>
        <taxon>Kitasatosporales</taxon>
        <taxon>Streptomycetaceae</taxon>
        <taxon>Streptomyces</taxon>
    </lineage>
</organism>
<dbReference type="AlphaFoldDB" id="A0A8I0PI46"/>
<evidence type="ECO:0000256" key="1">
    <source>
        <dbReference type="SAM" id="MobiDB-lite"/>
    </source>
</evidence>
<dbReference type="RefSeq" id="WP_046916618.1">
    <property type="nucleotide sequence ID" value="NZ_JADBGF010000001.1"/>
</dbReference>
<dbReference type="EMBL" id="JADBGF010000001">
    <property type="protein sequence ID" value="MBE1602941.1"/>
    <property type="molecule type" value="Genomic_DNA"/>
</dbReference>
<proteinExistence type="predicted"/>
<feature type="compositionally biased region" description="Basic residues" evidence="1">
    <location>
        <begin position="1"/>
        <end position="15"/>
    </location>
</feature>
<sequence length="148" mass="16552">MPKKRKKDRKARKQRVPGQAATVAEADESLYDEEYDELEADEDRDIFGWFTQIYPTPADAVRAACSGEQVKWHGRVEGGLMRHRVLGGENPVVEQVVFMDGFLASASCCGWLQAEDTAQAERGILTTLAELHESCRPVLEAEIRTSRA</sequence>
<comment type="caution">
    <text evidence="2">The sequence shown here is derived from an EMBL/GenBank/DDBJ whole genome shotgun (WGS) entry which is preliminary data.</text>
</comment>
<accession>A0A8I0PI46</accession>
<keyword evidence="3" id="KW-1185">Reference proteome</keyword>
<evidence type="ECO:0000313" key="3">
    <source>
        <dbReference type="Proteomes" id="UP000629287"/>
    </source>
</evidence>
<reference evidence="2 3" key="1">
    <citation type="submission" date="2020-10" db="EMBL/GenBank/DDBJ databases">
        <title>Sequencing the genomes of 1000 actinobacteria strains.</title>
        <authorList>
            <person name="Klenk H.-P."/>
        </authorList>
    </citation>
    <scope>NUCLEOTIDE SEQUENCE [LARGE SCALE GENOMIC DNA]</scope>
    <source>
        <strain evidence="2 3">DSM 41803</strain>
    </source>
</reference>
<feature type="region of interest" description="Disordered" evidence="1">
    <location>
        <begin position="1"/>
        <end position="23"/>
    </location>
</feature>